<protein>
    <recommendedName>
        <fullName evidence="3">DinB-like domain-containing protein</fullName>
    </recommendedName>
</protein>
<evidence type="ECO:0000313" key="2">
    <source>
        <dbReference type="Proteomes" id="UP000788262"/>
    </source>
</evidence>
<comment type="caution">
    <text evidence="1">The sequence shown here is derived from an EMBL/GenBank/DDBJ whole genome shotgun (WGS) entry which is preliminary data.</text>
</comment>
<gene>
    <name evidence="1" type="ORF">JS756_22410</name>
</gene>
<evidence type="ECO:0008006" key="3">
    <source>
        <dbReference type="Google" id="ProtNLM"/>
    </source>
</evidence>
<evidence type="ECO:0000313" key="1">
    <source>
        <dbReference type="EMBL" id="MBN0046812.1"/>
    </source>
</evidence>
<name>A0ABS2VUK3_STRAS</name>
<organism evidence="1 2">
    <name type="scientific">Streptomyces actuosus</name>
    <dbReference type="NCBI Taxonomy" id="1885"/>
    <lineage>
        <taxon>Bacteria</taxon>
        <taxon>Bacillati</taxon>
        <taxon>Actinomycetota</taxon>
        <taxon>Actinomycetes</taxon>
        <taxon>Kitasatosporales</taxon>
        <taxon>Streptomycetaceae</taxon>
        <taxon>Streptomyces</taxon>
    </lineage>
</organism>
<keyword evidence="2" id="KW-1185">Reference proteome</keyword>
<sequence>MNLTASALPSPPRLPAPECTRCSFTSETCDRYTAADLLLHWTTGWQRVLTGPGTARHCAGAPAWSVLEHGCHVRDMCLLFHQQLDAIFGTARPIAPSSVTPEPPPSYHEEDALRVAGELGRAAAALAGRLAALTADEWEHEDPRLPDLRLTVGLLTRHLLHDISHSLHDALRGIREHDAVTGTAHRQDDRKAAGSHG</sequence>
<proteinExistence type="predicted"/>
<dbReference type="RefSeq" id="WP_205384948.1">
    <property type="nucleotide sequence ID" value="NZ_JAFFZS010000018.1"/>
</dbReference>
<dbReference type="Proteomes" id="UP000788262">
    <property type="component" value="Unassembled WGS sequence"/>
</dbReference>
<reference evidence="1 2" key="1">
    <citation type="submission" date="2021-02" db="EMBL/GenBank/DDBJ databases">
        <title>Whole genome sequencing of Streptomyces actuosus VRA1.</title>
        <authorList>
            <person name="Sen G."/>
            <person name="Sen A."/>
        </authorList>
    </citation>
    <scope>NUCLEOTIDE SEQUENCE [LARGE SCALE GENOMIC DNA]</scope>
    <source>
        <strain evidence="1 2">VRA1</strain>
    </source>
</reference>
<dbReference type="EMBL" id="JAFFZS010000018">
    <property type="protein sequence ID" value="MBN0046812.1"/>
    <property type="molecule type" value="Genomic_DNA"/>
</dbReference>
<accession>A0ABS2VUK3</accession>